<proteinExistence type="predicted"/>
<sequence>MEKGSCSMKKIELLSPAGDYKSLEMAIDAGADAVYVSLKSYGARAFAPNFTMDEIKSAIKLCHLYGVRLYVTMNTLVKDTEVDDFLEKVKFLYLEGVDALIMQDLGMICLVRQMYPDLEIHASTQFNNSSKDTLILLKKLGVKRAVLSRELSIDEIKMMDVDIEKEIFIHGALCVSYSGCCLFSSMIGHRSGNRGECTGCCRLPYKLETNGKIVNSGYLLSMKELNTTKRIKELLNSGVCSLKIEGRMKSSSYVYFITKFYRMLIDGVDVDIDKEEEKLKILFNREFTFGHLFNINDSNLLNTKSPNHQGKTIGKVISVNKNKIKIKLDYPLHQEDGIRFMESKKGLVVNFLYDKNNKLTSCAENICYVDNKIGLTSLDKVNLTSSKVLEKEILAYEKRKVDVSFKLVTKASEPLKLIVSDGTNKVLLTGKIVAKALNSPTTEDRIRKQLQKTNDTVYRVKDITVDMDEQLFIPIKELNEIRREILDKLTELRTKVKEKRICDVNFSKLDVEVLPAKSILVNDLANFLKAIDDKYDRIYVTKKDIYDKYKNKYPNIYYSGRRNLLNVCFYEKNLIHDICLSKTKNDICDYTFNVFNRYTVYYLHKMGYKCVTLSLELTYEDIKLLQKEFVATFGFKPNLEVFALGRAELMIIKGDLLKCRDTSFLIDSKNRRFPVFYDGVYTHVYNYLKRNKLDFYEHNLDEVSLRVDTTFM</sequence>
<dbReference type="InterPro" id="IPR051454">
    <property type="entry name" value="RNA/ubiquinone_mod_enzymes"/>
</dbReference>
<organism evidence="2">
    <name type="scientific">human gut metagenome</name>
    <dbReference type="NCBI Taxonomy" id="408170"/>
    <lineage>
        <taxon>unclassified sequences</taxon>
        <taxon>metagenomes</taxon>
        <taxon>organismal metagenomes</taxon>
    </lineage>
</organism>
<keyword evidence="2" id="KW-0645">Protease</keyword>
<dbReference type="Pfam" id="PF01136">
    <property type="entry name" value="Peptidase_U32"/>
    <property type="match status" value="1"/>
</dbReference>
<feature type="domain" description="Peptidase U32 collagenase" evidence="1">
    <location>
        <begin position="382"/>
        <end position="493"/>
    </location>
</feature>
<protein>
    <submittedName>
        <fullName evidence="2">Protease</fullName>
    </submittedName>
</protein>
<accession>K1TWM9</accession>
<dbReference type="EMBL" id="AJWZ01001249">
    <property type="protein sequence ID" value="EKC74338.1"/>
    <property type="molecule type" value="Genomic_DNA"/>
</dbReference>
<name>K1TWM9_9ZZZZ</name>
<gene>
    <name evidence="2" type="ORF">OBE_01915</name>
</gene>
<dbReference type="GO" id="GO:0008233">
    <property type="term" value="F:peptidase activity"/>
    <property type="evidence" value="ECO:0007669"/>
    <property type="project" value="UniProtKB-KW"/>
</dbReference>
<dbReference type="InterPro" id="IPR001539">
    <property type="entry name" value="Peptidase_U32"/>
</dbReference>
<reference evidence="2" key="1">
    <citation type="journal article" date="2013" name="Environ. Microbiol.">
        <title>Microbiota from the distal guts of lean and obese adolescents exhibit partial functional redundancy besides clear differences in community structure.</title>
        <authorList>
            <person name="Ferrer M."/>
            <person name="Ruiz A."/>
            <person name="Lanza F."/>
            <person name="Haange S.B."/>
            <person name="Oberbach A."/>
            <person name="Till H."/>
            <person name="Bargiela R."/>
            <person name="Campoy C."/>
            <person name="Segura M.T."/>
            <person name="Richter M."/>
            <person name="von Bergen M."/>
            <person name="Seifert J."/>
            <person name="Suarez A."/>
        </authorList>
    </citation>
    <scope>NUCLEOTIDE SEQUENCE</scope>
</reference>
<dbReference type="PANTHER" id="PTHR30217">
    <property type="entry name" value="PEPTIDASE U32 FAMILY"/>
    <property type="match status" value="1"/>
</dbReference>
<dbReference type="GO" id="GO:0006508">
    <property type="term" value="P:proteolysis"/>
    <property type="evidence" value="ECO:0007669"/>
    <property type="project" value="UniProtKB-KW"/>
</dbReference>
<dbReference type="AlphaFoldDB" id="K1TWM9"/>
<dbReference type="Pfam" id="PF12392">
    <property type="entry name" value="DUF3656"/>
    <property type="match status" value="1"/>
</dbReference>
<dbReference type="InterPro" id="IPR020988">
    <property type="entry name" value="Pept_U32_collagenase"/>
</dbReference>
<keyword evidence="2" id="KW-0378">Hydrolase</keyword>
<evidence type="ECO:0000259" key="1">
    <source>
        <dbReference type="Pfam" id="PF12392"/>
    </source>
</evidence>
<comment type="caution">
    <text evidence="2">The sequence shown here is derived from an EMBL/GenBank/DDBJ whole genome shotgun (WGS) entry which is preliminary data.</text>
</comment>
<dbReference type="PANTHER" id="PTHR30217:SF10">
    <property type="entry name" value="23S RRNA 5-HYDROXYCYTIDINE C2501 SYNTHASE"/>
    <property type="match status" value="1"/>
</dbReference>
<evidence type="ECO:0000313" key="2">
    <source>
        <dbReference type="EMBL" id="EKC74338.1"/>
    </source>
</evidence>